<dbReference type="AlphaFoldDB" id="J9HTN6"/>
<evidence type="ECO:0000256" key="1">
    <source>
        <dbReference type="SAM" id="SignalP"/>
    </source>
</evidence>
<feature type="chain" id="PRO_5014305617" evidence="1">
    <location>
        <begin position="24"/>
        <end position="68"/>
    </location>
</feature>
<accession>J9HTN6</accession>
<gene>
    <name evidence="2" type="ORF">AaeL_AAEL017205</name>
</gene>
<reference evidence="2" key="2">
    <citation type="journal article" date="2007" name="Science">
        <title>Genome sequence of Aedes aegypti, a major arbovirus vector.</title>
        <authorList>
            <person name="Nene V."/>
            <person name="Wortman J.R."/>
            <person name="Lawson D."/>
            <person name="Haas B."/>
            <person name="Kodira C."/>
            <person name="Tu Z.J."/>
            <person name="Loftus B."/>
            <person name="Xi Z."/>
            <person name="Megy K."/>
            <person name="Grabherr M."/>
            <person name="Ren Q."/>
            <person name="Zdobnov E.M."/>
            <person name="Lobo N.F."/>
            <person name="Campbell K.S."/>
            <person name="Brown S.E."/>
            <person name="Bonaldo M.F."/>
            <person name="Zhu J."/>
            <person name="Sinkins S.P."/>
            <person name="Hogenkamp D.G."/>
            <person name="Amedeo P."/>
            <person name="Arensburger P."/>
            <person name="Atkinson P.W."/>
            <person name="Bidwell S."/>
            <person name="Biedler J."/>
            <person name="Birney E."/>
            <person name="Bruggner R.V."/>
            <person name="Costas J."/>
            <person name="Coy M.R."/>
            <person name="Crabtree J."/>
            <person name="Crawford M."/>
            <person name="Debruyn B."/>
            <person name="Decaprio D."/>
            <person name="Eiglmeier K."/>
            <person name="Eisenstadt E."/>
            <person name="El-Dorry H."/>
            <person name="Gelbart W.M."/>
            <person name="Gomes S.L."/>
            <person name="Hammond M."/>
            <person name="Hannick L.I."/>
            <person name="Hogan J.R."/>
            <person name="Holmes M.H."/>
            <person name="Jaffe D."/>
            <person name="Johnston J.S."/>
            <person name="Kennedy R.C."/>
            <person name="Koo H."/>
            <person name="Kravitz S."/>
            <person name="Kriventseva E.V."/>
            <person name="Kulp D."/>
            <person name="Labutti K."/>
            <person name="Lee E."/>
            <person name="Li S."/>
            <person name="Lovin D.D."/>
            <person name="Mao C."/>
            <person name="Mauceli E."/>
            <person name="Menck C.F."/>
            <person name="Miller J.R."/>
            <person name="Montgomery P."/>
            <person name="Mori A."/>
            <person name="Nascimento A.L."/>
            <person name="Naveira H.F."/>
            <person name="Nusbaum C."/>
            <person name="O'leary S."/>
            <person name="Orvis J."/>
            <person name="Pertea M."/>
            <person name="Quesneville H."/>
            <person name="Reidenbach K.R."/>
            <person name="Rogers Y.H."/>
            <person name="Roth C.W."/>
            <person name="Schneider J.R."/>
            <person name="Schatz M."/>
            <person name="Shumway M."/>
            <person name="Stanke M."/>
            <person name="Stinson E.O."/>
            <person name="Tubio J.M."/>
            <person name="Vanzee J.P."/>
            <person name="Verjovski-Almeida S."/>
            <person name="Werner D."/>
            <person name="White O."/>
            <person name="Wyder S."/>
            <person name="Zeng Q."/>
            <person name="Zhao Q."/>
            <person name="Zhao Y."/>
            <person name="Hill C.A."/>
            <person name="Raikhel A.S."/>
            <person name="Soares M.B."/>
            <person name="Knudson D.L."/>
            <person name="Lee N.H."/>
            <person name="Galagan J."/>
            <person name="Salzberg S.L."/>
            <person name="Paulsen I.T."/>
            <person name="Dimopoulos G."/>
            <person name="Collins F.H."/>
            <person name="Birren B."/>
            <person name="Fraser-Liggett C.M."/>
            <person name="Severson D.W."/>
        </authorList>
    </citation>
    <scope>NUCLEOTIDE SEQUENCE [LARGE SCALE GENOMIC DNA]</scope>
    <source>
        <strain evidence="2">Liverpool</strain>
    </source>
</reference>
<reference evidence="2" key="3">
    <citation type="submission" date="2012-09" db="EMBL/GenBank/DDBJ databases">
        <authorList>
            <consortium name="VectorBase"/>
        </authorList>
    </citation>
    <scope>NUCLEOTIDE SEQUENCE</scope>
    <source>
        <strain evidence="2">Liverpool</strain>
    </source>
</reference>
<proteinExistence type="predicted"/>
<dbReference type="Proteomes" id="UP000682892">
    <property type="component" value="Unassembled WGS sequence"/>
</dbReference>
<dbReference type="HOGENOM" id="CLU_2795980_0_0_1"/>
<name>J9HTN6_AEDAE</name>
<organism evidence="2 3">
    <name type="scientific">Aedes aegypti</name>
    <name type="common">Yellowfever mosquito</name>
    <name type="synonym">Culex aegypti</name>
    <dbReference type="NCBI Taxonomy" id="7159"/>
    <lineage>
        <taxon>Eukaryota</taxon>
        <taxon>Metazoa</taxon>
        <taxon>Ecdysozoa</taxon>
        <taxon>Arthropoda</taxon>
        <taxon>Hexapoda</taxon>
        <taxon>Insecta</taxon>
        <taxon>Pterygota</taxon>
        <taxon>Neoptera</taxon>
        <taxon>Endopterygota</taxon>
        <taxon>Diptera</taxon>
        <taxon>Nematocera</taxon>
        <taxon>Culicoidea</taxon>
        <taxon>Culicidae</taxon>
        <taxon>Culicinae</taxon>
        <taxon>Aedini</taxon>
        <taxon>Aedes</taxon>
        <taxon>Stegomyia</taxon>
    </lineage>
</organism>
<keyword evidence="1" id="KW-0732">Signal</keyword>
<reference evidence="2" key="1">
    <citation type="submission" date="2005-10" db="EMBL/GenBank/DDBJ databases">
        <authorList>
            <person name="Loftus B.J."/>
            <person name="Nene V.M."/>
            <person name="Hannick L.I."/>
            <person name="Bidwell S."/>
            <person name="Haas B."/>
            <person name="Amedeo P."/>
            <person name="Orvis J."/>
            <person name="Wortman J.R."/>
            <person name="White O.R."/>
            <person name="Salzberg S."/>
            <person name="Shumway M."/>
            <person name="Koo H."/>
            <person name="Zhao Y."/>
            <person name="Holmes M."/>
            <person name="Miller J."/>
            <person name="Schatz M."/>
            <person name="Pop M."/>
            <person name="Pai G."/>
            <person name="Utterback T."/>
            <person name="Rogers Y.-H."/>
            <person name="Kravitz S."/>
            <person name="Fraser C.M."/>
        </authorList>
    </citation>
    <scope>NUCLEOTIDE SEQUENCE</scope>
    <source>
        <strain evidence="2">Liverpool</strain>
    </source>
</reference>
<evidence type="ECO:0000313" key="3">
    <source>
        <dbReference type="Proteomes" id="UP000682892"/>
    </source>
</evidence>
<dbReference type="PaxDb" id="7159-AAEL017205-PA"/>
<feature type="signal peptide" evidence="1">
    <location>
        <begin position="1"/>
        <end position="23"/>
    </location>
</feature>
<sequence>MELTLILLVTCYLVLPSPSIVTALPNGGMVLQRKMELESPGMKTEVIQTVRERRQSRGNSRHFDTGFV</sequence>
<evidence type="ECO:0000313" key="2">
    <source>
        <dbReference type="EMBL" id="EJY58003.1"/>
    </source>
</evidence>
<dbReference type="EMBL" id="CH477936">
    <property type="protein sequence ID" value="EJY58003.1"/>
    <property type="molecule type" value="Genomic_DNA"/>
</dbReference>
<protein>
    <submittedName>
        <fullName evidence="2">AAEL017205-PA</fullName>
    </submittedName>
</protein>